<dbReference type="GO" id="GO:0005802">
    <property type="term" value="C:trans-Golgi network"/>
    <property type="evidence" value="ECO:0007669"/>
    <property type="project" value="TreeGrafter"/>
</dbReference>
<evidence type="ECO:0000256" key="17">
    <source>
        <dbReference type="ARBA" id="ARBA00053600"/>
    </source>
</evidence>
<evidence type="ECO:0000256" key="15">
    <source>
        <dbReference type="ARBA" id="ARBA00035756"/>
    </source>
</evidence>
<evidence type="ECO:0000256" key="6">
    <source>
        <dbReference type="ARBA" id="ARBA00022670"/>
    </source>
</evidence>
<dbReference type="InterPro" id="IPR008979">
    <property type="entry name" value="Galactose-bd-like_sf"/>
</dbReference>
<keyword evidence="7" id="KW-0165">Cleavage on pair of basic residues</keyword>
<dbReference type="Pfam" id="PF01483">
    <property type="entry name" value="P_proprotein"/>
    <property type="match status" value="1"/>
</dbReference>
<evidence type="ECO:0000256" key="14">
    <source>
        <dbReference type="ARBA" id="ARBA00023180"/>
    </source>
</evidence>
<evidence type="ECO:0000256" key="8">
    <source>
        <dbReference type="ARBA" id="ARBA00022729"/>
    </source>
</evidence>
<evidence type="ECO:0000313" key="26">
    <source>
        <dbReference type="Proteomes" id="UP000887013"/>
    </source>
</evidence>
<dbReference type="SUPFAM" id="SSF49785">
    <property type="entry name" value="Galactose-binding domain-like"/>
    <property type="match status" value="1"/>
</dbReference>
<gene>
    <name evidence="25" type="primary">Fur2</name>
    <name evidence="25" type="ORF">NPIL_618011</name>
</gene>
<evidence type="ECO:0000256" key="22">
    <source>
        <dbReference type="SAM" id="MobiDB-lite"/>
    </source>
</evidence>
<dbReference type="InterPro" id="IPR032815">
    <property type="entry name" value="S8_pro-domain"/>
</dbReference>
<dbReference type="GO" id="GO:0004252">
    <property type="term" value="F:serine-type endopeptidase activity"/>
    <property type="evidence" value="ECO:0007669"/>
    <property type="project" value="UniProtKB-UniRule"/>
</dbReference>
<dbReference type="GO" id="GO:0097090">
    <property type="term" value="P:presynaptic membrane organization"/>
    <property type="evidence" value="ECO:0007669"/>
    <property type="project" value="UniProtKB-ARBA"/>
</dbReference>
<dbReference type="PROSITE" id="PS51892">
    <property type="entry name" value="SUBTILASE"/>
    <property type="match status" value="1"/>
</dbReference>
<dbReference type="PANTHER" id="PTHR42884:SF23">
    <property type="entry name" value="FURIN-LIKE PROTEASE 2"/>
    <property type="match status" value="1"/>
</dbReference>
<dbReference type="InterPro" id="IPR006212">
    <property type="entry name" value="Furin_repeat"/>
</dbReference>
<dbReference type="InterPro" id="IPR023827">
    <property type="entry name" value="Peptidase_S8_Asp-AS"/>
</dbReference>
<dbReference type="EC" id="3.4.21.75" evidence="16"/>
<comment type="similarity">
    <text evidence="4">Belongs to the peptidase S8 family. Furin subfamily.</text>
</comment>
<dbReference type="PROSITE" id="PS00136">
    <property type="entry name" value="SUBTILASE_ASP"/>
    <property type="match status" value="1"/>
</dbReference>
<evidence type="ECO:0000256" key="13">
    <source>
        <dbReference type="ARBA" id="ARBA00023157"/>
    </source>
</evidence>
<evidence type="ECO:0000256" key="16">
    <source>
        <dbReference type="ARBA" id="ARBA00038993"/>
    </source>
</evidence>
<dbReference type="InterPro" id="IPR034182">
    <property type="entry name" value="Kexin/furin"/>
</dbReference>
<dbReference type="Gene3D" id="3.30.70.850">
    <property type="entry name" value="Peptidase S8, pro-domain"/>
    <property type="match status" value="1"/>
</dbReference>
<keyword evidence="10 21" id="KW-0720">Serine protease</keyword>
<dbReference type="SUPFAM" id="SSF54897">
    <property type="entry name" value="Protease propeptides/inhibitors"/>
    <property type="match status" value="1"/>
</dbReference>
<dbReference type="GO" id="GO:0008039">
    <property type="term" value="P:synaptic target recognition"/>
    <property type="evidence" value="ECO:0007669"/>
    <property type="project" value="UniProtKB-ARBA"/>
</dbReference>
<evidence type="ECO:0000256" key="2">
    <source>
        <dbReference type="ARBA" id="ARBA00004613"/>
    </source>
</evidence>
<dbReference type="CDD" id="cd00064">
    <property type="entry name" value="FU"/>
    <property type="match status" value="7"/>
</dbReference>
<feature type="domain" description="P/Homo B" evidence="24">
    <location>
        <begin position="448"/>
        <end position="587"/>
    </location>
</feature>
<feature type="region of interest" description="Disordered" evidence="22">
    <location>
        <begin position="149"/>
        <end position="182"/>
    </location>
</feature>
<evidence type="ECO:0000256" key="21">
    <source>
        <dbReference type="PROSITE-ProRule" id="PRU01240"/>
    </source>
</evidence>
<organism evidence="25 26">
    <name type="scientific">Nephila pilipes</name>
    <name type="common">Giant wood spider</name>
    <name type="synonym">Nephila maculata</name>
    <dbReference type="NCBI Taxonomy" id="299642"/>
    <lineage>
        <taxon>Eukaryota</taxon>
        <taxon>Metazoa</taxon>
        <taxon>Ecdysozoa</taxon>
        <taxon>Arthropoda</taxon>
        <taxon>Chelicerata</taxon>
        <taxon>Arachnida</taxon>
        <taxon>Araneae</taxon>
        <taxon>Araneomorphae</taxon>
        <taxon>Entelegynae</taxon>
        <taxon>Araneoidea</taxon>
        <taxon>Nephilidae</taxon>
        <taxon>Nephila</taxon>
    </lineage>
</organism>
<dbReference type="SUPFAM" id="SSF52743">
    <property type="entry name" value="Subtilisin-like"/>
    <property type="match status" value="1"/>
</dbReference>
<accession>A0A8X6MUC8</accession>
<comment type="function">
    <text evidence="17">Furin is likely to represent the ubiquitous endoprotease activity within constitutive secretory pathways and capable of cleavage at the RX(K/R)R consensus motif.</text>
</comment>
<evidence type="ECO:0000256" key="12">
    <source>
        <dbReference type="ARBA" id="ARBA00023145"/>
    </source>
</evidence>
<dbReference type="Pfam" id="PF00082">
    <property type="entry name" value="Peptidase_S8"/>
    <property type="match status" value="1"/>
</dbReference>
<dbReference type="SUPFAM" id="SSF57184">
    <property type="entry name" value="Growth factor receptor domain"/>
    <property type="match status" value="4"/>
</dbReference>
<evidence type="ECO:0000256" key="23">
    <source>
        <dbReference type="SAM" id="Phobius"/>
    </source>
</evidence>
<dbReference type="Proteomes" id="UP000887013">
    <property type="component" value="Unassembled WGS sequence"/>
</dbReference>
<reference evidence="25" key="1">
    <citation type="submission" date="2020-08" db="EMBL/GenBank/DDBJ databases">
        <title>Multicomponent nature underlies the extraordinary mechanical properties of spider dragline silk.</title>
        <authorList>
            <person name="Kono N."/>
            <person name="Nakamura H."/>
            <person name="Mori M."/>
            <person name="Yoshida Y."/>
            <person name="Ohtoshi R."/>
            <person name="Malay A.D."/>
            <person name="Moran D.A.P."/>
            <person name="Tomita M."/>
            <person name="Numata K."/>
            <person name="Arakawa K."/>
        </authorList>
    </citation>
    <scope>NUCLEOTIDE SEQUENCE</scope>
</reference>
<comment type="catalytic activity">
    <reaction evidence="15">
        <text>Release of mature proteins from their proproteins by cleavage of -Arg-Xaa-Yaa-Arg-|-Zaa- bonds, where Xaa can be any amino acid and Yaa is Arg or Lys. Releases albumin, complement component C3 and von Willebrand factor from their respective precursors.</text>
        <dbReference type="EC" id="3.4.21.75"/>
    </reaction>
</comment>
<keyword evidence="5" id="KW-0964">Secreted</keyword>
<dbReference type="Gene3D" id="3.40.50.200">
    <property type="entry name" value="Peptidase S8/S53 domain"/>
    <property type="match status" value="1"/>
</dbReference>
<evidence type="ECO:0000256" key="3">
    <source>
        <dbReference type="ARBA" id="ARBA00004653"/>
    </source>
</evidence>
<dbReference type="PROSITE" id="PS00137">
    <property type="entry name" value="SUBTILASE_HIS"/>
    <property type="match status" value="1"/>
</dbReference>
<dbReference type="SMART" id="SM00261">
    <property type="entry name" value="FU"/>
    <property type="match status" value="9"/>
</dbReference>
<evidence type="ECO:0000256" key="1">
    <source>
        <dbReference type="ARBA" id="ARBA00001913"/>
    </source>
</evidence>
<dbReference type="InterPro" id="IPR043601">
    <property type="entry name" value="Rspo_Fu-CRD_dom"/>
</dbReference>
<keyword evidence="6 21" id="KW-0645">Protease</keyword>
<dbReference type="GO" id="GO:0097688">
    <property type="term" value="P:glutamate receptor clustering"/>
    <property type="evidence" value="ECO:0007669"/>
    <property type="project" value="UniProtKB-ARBA"/>
</dbReference>
<evidence type="ECO:0000256" key="4">
    <source>
        <dbReference type="ARBA" id="ARBA00005325"/>
    </source>
</evidence>
<evidence type="ECO:0000256" key="20">
    <source>
        <dbReference type="PIRSR" id="PIRSR615500-1"/>
    </source>
</evidence>
<dbReference type="CDD" id="cd04059">
    <property type="entry name" value="Peptidases_S8_Protein_convertases_Kexins_Furin-like"/>
    <property type="match status" value="1"/>
</dbReference>
<evidence type="ECO:0000256" key="11">
    <source>
        <dbReference type="ARBA" id="ARBA00023136"/>
    </source>
</evidence>
<evidence type="ECO:0000259" key="24">
    <source>
        <dbReference type="PROSITE" id="PS51829"/>
    </source>
</evidence>
<evidence type="ECO:0000256" key="9">
    <source>
        <dbReference type="ARBA" id="ARBA00022801"/>
    </source>
</evidence>
<comment type="caution">
    <text evidence="25">The sequence shown here is derived from an EMBL/GenBank/DDBJ whole genome shotgun (WGS) entry which is preliminary data.</text>
</comment>
<evidence type="ECO:0000256" key="10">
    <source>
        <dbReference type="ARBA" id="ARBA00022825"/>
    </source>
</evidence>
<dbReference type="InterPro" id="IPR002884">
    <property type="entry name" value="P_dom"/>
</dbReference>
<keyword evidence="13" id="KW-1015">Disulfide bond</keyword>
<dbReference type="Gene3D" id="2.60.120.260">
    <property type="entry name" value="Galactose-binding domain-like"/>
    <property type="match status" value="1"/>
</dbReference>
<sequence>MFEILLSIRHVEARLHTNEFAVHIQGGEDMAEEIAKKYGFVNKGQIGSLKDYYLFEHHSIQKRSLSPSLAHFEMLQNDSSVLWFEQQQVKRRVKRSVETFQDPLYPEQWFLHGGGYGGYDMNVIPAWRDGFTGKGVVISILDDGIQSNHPDLAQNYDKDASYDINGSDDDPTPQDDDDNKHGTRCAGEVAAVANNEFCGVGVAYNSSIGGVRMLDGSVTDTIEATALSLNPDHIHIYSASWGPEDDGKTVDGPGKLAKTAFKEGITKGRGGLGSIFVWASGNGGRHDDNCNCDGYTNSIYTISVSSATQSGLMPWYLEQCSSTLATTYSSGTTNKDQNVVTVDVDYSYFTELQRGQKPVTSQLCTRSHTGTSASAPIAAGICALALEANPQLTWRDMQYLIVMTSRHEPLKKENGWIVNGVGRKVSTKFGYGLMDATAMVKLAKKWKTLPDQHICTTPLDNTERLIPANRGERLETSIKTTGCKNTENAVIYLEHVQVIISLFFRPRGNLHITLISPSGTRSTVLLPRPQDKIDGSFNNWPFMSVHFWGEILEGNWKLVIVNDGNLVTNGPGKLMNWYLVFYGTEERPLYLKSFKDSEAEKLHESVAERAYPVRGVTSYSEKIVKHCVERNQFKILVNGQKECTSKCPVGMYGDLSDYTCHMCDKSCSSCYGPSYNNCLSCSKHFLSNNMCLKTCPGGFLPDTEKRQCIPCLPVCSECELIELCTACHSGLFLYNQNCVPLCPDGTYAHKQTCQECHSSCASCYGSLPTNCIKCAAPHVLYNGSCYSQCPLHYYSNADNMCVRCHRSCEHCLDSDSCTKCRSNWESNSGGNCVYYSNCAGESCGACNIYCDQCSGPNIQDCVYCDSRYVWHEGSCLEQCPDGYFNSENDCIPCEEHCSKCKNTKNCLSCKDGFVLHSGRCYHSCPAGYYDNGKKECDSCHRECHHCTGGSSSNCTSCPVGNFLVHNNCEPQCPSGFFFNMNAEEYHCSPCYSTCKTCLDFGPSHCSSCYDNSSFIDSTCIPCLDGEFFNKVSKKCERCHDNCGRCFGPEENNCLSCPTLLRLDKVKHICLPCCHGTVLKKSECCTCSKDLDVCVNSDHPRSIVVNLSPQDYDEVVIPLRHIVPIVVVICFSVVLLYVFVFGLLQINSMGMCNFSFGGQKYERVPNNMASKFDSEMEKISLTRDDLEDEDDIYEKA</sequence>
<dbReference type="InterPro" id="IPR036852">
    <property type="entry name" value="Peptidase_S8/S53_dom_sf"/>
</dbReference>
<comment type="subcellular location">
    <subcellularLocation>
        <location evidence="3">Golgi apparatus membrane</location>
        <topology evidence="3">Multi-pass membrane protein</topology>
    </subcellularLocation>
    <subcellularLocation>
        <location evidence="2">Secreted</location>
    </subcellularLocation>
</comment>
<dbReference type="PANTHER" id="PTHR42884">
    <property type="entry name" value="PROPROTEIN CONVERTASE SUBTILISIN/KEXIN-RELATED"/>
    <property type="match status" value="1"/>
</dbReference>
<dbReference type="InterPro" id="IPR000209">
    <property type="entry name" value="Peptidase_S8/S53_dom"/>
</dbReference>
<protein>
    <recommendedName>
        <fullName evidence="16">furin</fullName>
        <ecNumber evidence="16">3.4.21.75</ecNumber>
    </recommendedName>
    <alternativeName>
        <fullName evidence="18">Kex2-like endoprotease 1</fullName>
    </alternativeName>
    <alternativeName>
        <fullName evidence="19">dKLIP-1</fullName>
    </alternativeName>
</protein>
<evidence type="ECO:0000256" key="19">
    <source>
        <dbReference type="ARBA" id="ARBA00077026"/>
    </source>
</evidence>
<keyword evidence="11 23" id="KW-0472">Membrane</keyword>
<dbReference type="GO" id="GO:0001941">
    <property type="term" value="P:postsynaptic membrane organization"/>
    <property type="evidence" value="ECO:0007669"/>
    <property type="project" value="UniProtKB-ARBA"/>
</dbReference>
<dbReference type="Pfam" id="PF15913">
    <property type="entry name" value="Furin-like_2"/>
    <property type="match status" value="1"/>
</dbReference>
<evidence type="ECO:0000256" key="5">
    <source>
        <dbReference type="ARBA" id="ARBA00022525"/>
    </source>
</evidence>
<dbReference type="InterPro" id="IPR015500">
    <property type="entry name" value="Peptidase_S8_subtilisin-rel"/>
</dbReference>
<name>A0A8X6MUC8_NEPPI</name>
<keyword evidence="8" id="KW-0732">Signal</keyword>
<dbReference type="EMBL" id="BMAW01002432">
    <property type="protein sequence ID" value="GFS78582.1"/>
    <property type="molecule type" value="Genomic_DNA"/>
</dbReference>
<feature type="transmembrane region" description="Helical" evidence="23">
    <location>
        <begin position="1121"/>
        <end position="1143"/>
    </location>
</feature>
<dbReference type="FunFam" id="3.30.70.850:FF:000001">
    <property type="entry name" value="Proprotein convertase subtilisin/kexin type 5"/>
    <property type="match status" value="1"/>
</dbReference>
<dbReference type="Pfam" id="PF16470">
    <property type="entry name" value="S8_pro-domain"/>
    <property type="match status" value="1"/>
</dbReference>
<dbReference type="FunFam" id="3.40.50.200:FF:000001">
    <property type="entry name" value="Furin 2, isoform B"/>
    <property type="match status" value="1"/>
</dbReference>
<dbReference type="InterPro" id="IPR022398">
    <property type="entry name" value="Peptidase_S8_His-AS"/>
</dbReference>
<keyword evidence="23" id="KW-1133">Transmembrane helix</keyword>
<dbReference type="FunFam" id="2.60.120.260:FF:000006">
    <property type="entry name" value="Proprotein convertase subtilisin/kexin type 5"/>
    <property type="match status" value="1"/>
</dbReference>
<proteinExistence type="inferred from homology"/>
<feature type="active site" description="Charge relay system" evidence="20 21">
    <location>
        <position position="181"/>
    </location>
</feature>
<dbReference type="PROSITE" id="PS51829">
    <property type="entry name" value="P_HOMO_B"/>
    <property type="match status" value="1"/>
</dbReference>
<dbReference type="PRINTS" id="PR00723">
    <property type="entry name" value="SUBTILISIN"/>
</dbReference>
<feature type="compositionally biased region" description="Acidic residues" evidence="22">
    <location>
        <begin position="166"/>
        <end position="177"/>
    </location>
</feature>
<dbReference type="Gene3D" id="2.10.220.10">
    <property type="entry name" value="Hormone Receptor, Insulin-like Growth Factor Receptor 1, Chain A, domain 2"/>
    <property type="match status" value="6"/>
</dbReference>
<keyword evidence="26" id="KW-1185">Reference proteome</keyword>
<keyword evidence="9 21" id="KW-0378">Hydrolase</keyword>
<dbReference type="InterPro" id="IPR038466">
    <property type="entry name" value="S8_pro-domain_sf"/>
</dbReference>
<dbReference type="GO" id="GO:0000139">
    <property type="term" value="C:Golgi membrane"/>
    <property type="evidence" value="ECO:0007669"/>
    <property type="project" value="UniProtKB-SubCell"/>
</dbReference>
<evidence type="ECO:0000256" key="7">
    <source>
        <dbReference type="ARBA" id="ARBA00022685"/>
    </source>
</evidence>
<dbReference type="InterPro" id="IPR009030">
    <property type="entry name" value="Growth_fac_rcpt_cys_sf"/>
</dbReference>
<comment type="cofactor">
    <cofactor evidence="1">
        <name>Ca(2+)</name>
        <dbReference type="ChEBI" id="CHEBI:29108"/>
    </cofactor>
</comment>
<keyword evidence="12" id="KW-0865">Zymogen</keyword>
<evidence type="ECO:0000313" key="25">
    <source>
        <dbReference type="EMBL" id="GFS78582.1"/>
    </source>
</evidence>
<dbReference type="AlphaFoldDB" id="A0A8X6MUC8"/>
<evidence type="ECO:0000256" key="18">
    <source>
        <dbReference type="ARBA" id="ARBA00076029"/>
    </source>
</evidence>
<dbReference type="GO" id="GO:0005886">
    <property type="term" value="C:plasma membrane"/>
    <property type="evidence" value="ECO:0007669"/>
    <property type="project" value="GOC"/>
</dbReference>
<dbReference type="GO" id="GO:0005576">
    <property type="term" value="C:extracellular region"/>
    <property type="evidence" value="ECO:0007669"/>
    <property type="project" value="UniProtKB-SubCell"/>
</dbReference>
<dbReference type="GO" id="GO:0016485">
    <property type="term" value="P:protein processing"/>
    <property type="evidence" value="ECO:0007669"/>
    <property type="project" value="TreeGrafter"/>
</dbReference>
<feature type="active site" description="Charge relay system" evidence="20 21">
    <location>
        <position position="372"/>
    </location>
</feature>
<dbReference type="PROSITE" id="PS00138">
    <property type="entry name" value="SUBTILASE_SER"/>
    <property type="match status" value="1"/>
</dbReference>
<feature type="active site" description="Charge relay system" evidence="20 21">
    <location>
        <position position="142"/>
    </location>
</feature>
<dbReference type="InterPro" id="IPR023828">
    <property type="entry name" value="Peptidase_S8_Ser-AS"/>
</dbReference>
<keyword evidence="14" id="KW-0325">Glycoprotein</keyword>
<dbReference type="OrthoDB" id="300641at2759"/>
<keyword evidence="23" id="KW-0812">Transmembrane</keyword>